<sequence length="205" mass="21980">MHVAGGGASRAGFPDRISVAAVAAVNQWPCCVFVKLGQPPVTGPMSLAQEANRRRVTPACSAIGRECNSQRHSNIRTPTRAFGEDGSTTSVYKRERMYGRARRDTSNCIDAKLPVNRPATRASHLLFVIESNDAAFPLVGFSPPEALPFMHGKHTELGAKILTANAPDVPLALSVLECPRAQFIEAEGDAIQLYQHPAPSCCTAT</sequence>
<comment type="caution">
    <text evidence="1">The sequence shown here is derived from an EMBL/GenBank/DDBJ whole genome shotgun (WGS) entry which is preliminary data.</text>
</comment>
<dbReference type="Proteomes" id="UP001259832">
    <property type="component" value="Unassembled WGS sequence"/>
</dbReference>
<protein>
    <submittedName>
        <fullName evidence="1">Uncharacterized protein</fullName>
    </submittedName>
</protein>
<accession>A0AAD9G8L7</accession>
<name>A0AAD9G8L7_9STRA</name>
<reference evidence="1" key="1">
    <citation type="submission" date="2023-08" db="EMBL/GenBank/DDBJ databases">
        <title>Reference Genome Resource for the Citrus Pathogen Phytophthora citrophthora.</title>
        <authorList>
            <person name="Moller H."/>
            <person name="Coetzee B."/>
            <person name="Rose L.J."/>
            <person name="Van Niekerk J.M."/>
        </authorList>
    </citation>
    <scope>NUCLEOTIDE SEQUENCE</scope>
    <source>
        <strain evidence="1">STE-U-9442</strain>
    </source>
</reference>
<organism evidence="1 2">
    <name type="scientific">Phytophthora citrophthora</name>
    <dbReference type="NCBI Taxonomy" id="4793"/>
    <lineage>
        <taxon>Eukaryota</taxon>
        <taxon>Sar</taxon>
        <taxon>Stramenopiles</taxon>
        <taxon>Oomycota</taxon>
        <taxon>Peronosporomycetes</taxon>
        <taxon>Peronosporales</taxon>
        <taxon>Peronosporaceae</taxon>
        <taxon>Phytophthora</taxon>
    </lineage>
</organism>
<dbReference type="AlphaFoldDB" id="A0AAD9G8L7"/>
<evidence type="ECO:0000313" key="2">
    <source>
        <dbReference type="Proteomes" id="UP001259832"/>
    </source>
</evidence>
<dbReference type="EMBL" id="JASMQC010000027">
    <property type="protein sequence ID" value="KAK1933911.1"/>
    <property type="molecule type" value="Genomic_DNA"/>
</dbReference>
<evidence type="ECO:0000313" key="1">
    <source>
        <dbReference type="EMBL" id="KAK1933911.1"/>
    </source>
</evidence>
<gene>
    <name evidence="1" type="ORF">P3T76_011671</name>
</gene>
<keyword evidence="2" id="KW-1185">Reference proteome</keyword>
<proteinExistence type="predicted"/>